<sequence length="351" mass="37179">MPSVLSKICLTIAVSSSLLLAACGSSQQAAGPATVTLLTHDSFVVSQALIDQLKTETGITLKITTAGDAGAMVAGAVLASGAPSADAMFGIDNTLLTKAVDARVFSPYTSKNLDSVIPALQKDTGDGVVTPIDYGDVCINIDDAWFAKNKLAKPTSLDQLVDPAYKDLLVVEDPATSSPGLAFMLATIAKYGDQWTKYWDKLNQNGVKVSGSWTDAYESAFSSTGGTYPLVVSYATSPPAEIVYAENPKPTKPTTSVLTDGCYRQVEFAGVLRGTQNEQAAQQVVDWLLSEGVQADVPLSMFVFPARTNTPLPEVFTKFAAKVPRPSQLPASGVNANLKKWLSEWGQVMGR</sequence>
<dbReference type="InterPro" id="IPR005948">
    <property type="entry name" value="ThiB-like"/>
</dbReference>
<dbReference type="GO" id="GO:0015888">
    <property type="term" value="P:thiamine transport"/>
    <property type="evidence" value="ECO:0007669"/>
    <property type="project" value="InterPro"/>
</dbReference>
<gene>
    <name evidence="2" type="ORF">UFOPK3495_01649</name>
</gene>
<dbReference type="PANTHER" id="PTHR30006">
    <property type="entry name" value="THIAMINE-BINDING PERIPLASMIC PROTEIN-RELATED"/>
    <property type="match status" value="1"/>
</dbReference>
<keyword evidence="1" id="KW-0732">Signal</keyword>
<protein>
    <submittedName>
        <fullName evidence="2">Unannotated protein</fullName>
    </submittedName>
</protein>
<dbReference type="PANTHER" id="PTHR30006:SF2">
    <property type="entry name" value="ABC TRANSPORTER SUBSTRATE-BINDING PROTEIN"/>
    <property type="match status" value="1"/>
</dbReference>
<dbReference type="SUPFAM" id="SSF53850">
    <property type="entry name" value="Periplasmic binding protein-like II"/>
    <property type="match status" value="1"/>
</dbReference>
<evidence type="ECO:0000313" key="2">
    <source>
        <dbReference type="EMBL" id="CAB4912052.1"/>
    </source>
</evidence>
<dbReference type="Pfam" id="PF13343">
    <property type="entry name" value="SBP_bac_6"/>
    <property type="match status" value="1"/>
</dbReference>
<dbReference type="AlphaFoldDB" id="A0A6J7GWE8"/>
<organism evidence="2">
    <name type="scientific">freshwater metagenome</name>
    <dbReference type="NCBI Taxonomy" id="449393"/>
    <lineage>
        <taxon>unclassified sequences</taxon>
        <taxon>metagenomes</taxon>
        <taxon>ecological metagenomes</taxon>
    </lineage>
</organism>
<dbReference type="EMBL" id="CAFBMC010000136">
    <property type="protein sequence ID" value="CAB4912052.1"/>
    <property type="molecule type" value="Genomic_DNA"/>
</dbReference>
<dbReference type="PROSITE" id="PS51257">
    <property type="entry name" value="PROKAR_LIPOPROTEIN"/>
    <property type="match status" value="1"/>
</dbReference>
<accession>A0A6J7GWE8</accession>
<dbReference type="GO" id="GO:0030288">
    <property type="term" value="C:outer membrane-bounded periplasmic space"/>
    <property type="evidence" value="ECO:0007669"/>
    <property type="project" value="TreeGrafter"/>
</dbReference>
<dbReference type="GO" id="GO:0030976">
    <property type="term" value="F:thiamine pyrophosphate binding"/>
    <property type="evidence" value="ECO:0007669"/>
    <property type="project" value="TreeGrafter"/>
</dbReference>
<proteinExistence type="predicted"/>
<evidence type="ECO:0000256" key="1">
    <source>
        <dbReference type="ARBA" id="ARBA00022729"/>
    </source>
</evidence>
<dbReference type="Gene3D" id="3.40.190.10">
    <property type="entry name" value="Periplasmic binding protein-like II"/>
    <property type="match status" value="2"/>
</dbReference>
<reference evidence="2" key="1">
    <citation type="submission" date="2020-05" db="EMBL/GenBank/DDBJ databases">
        <authorList>
            <person name="Chiriac C."/>
            <person name="Salcher M."/>
            <person name="Ghai R."/>
            <person name="Kavagutti S V."/>
        </authorList>
    </citation>
    <scope>NUCLEOTIDE SEQUENCE</scope>
</reference>
<dbReference type="NCBIfam" id="TIGR01254">
    <property type="entry name" value="sfuA"/>
    <property type="match status" value="1"/>
</dbReference>
<dbReference type="GO" id="GO:0030975">
    <property type="term" value="F:thiamine binding"/>
    <property type="evidence" value="ECO:0007669"/>
    <property type="project" value="InterPro"/>
</dbReference>
<name>A0A6J7GWE8_9ZZZZ</name>